<organism evidence="1 2">
    <name type="scientific">Acidithiobacillus ferruginosus</name>
    <dbReference type="NCBI Taxonomy" id="3063951"/>
    <lineage>
        <taxon>Bacteria</taxon>
        <taxon>Pseudomonadati</taxon>
        <taxon>Pseudomonadota</taxon>
        <taxon>Acidithiobacillia</taxon>
        <taxon>Acidithiobacillales</taxon>
        <taxon>Acidithiobacillaceae</taxon>
        <taxon>Acidithiobacillus</taxon>
    </lineage>
</organism>
<gene>
    <name evidence="1" type="ORF">HF292_011230</name>
</gene>
<protein>
    <submittedName>
        <fullName evidence="1">Type IV secretory system conjugative DNA transfer family protein</fullName>
    </submittedName>
</protein>
<sequence length="245" mass="27237">MWTLPQLEHLRPTTALAAHTASPLHLERKALAQEAETFGAQGGLAAETHVINQVLNAQSKRLDQVFNFAPLVEKGGILPPVIIQGSRQAHYAPNVIRIADAVYLIVRPASFHSVTPTWRSYLLRHFRQPSLQDIPPALLPHTAAQRVIWVQAAARGWAAGLQEAHILYREDLARLTMGLTGMIRYQRLLLEGKVAQPMVAVAHLGVERGQRLDGVPQRMAVGVAEHRITRPAGFQAPRHWRVLPR</sequence>
<accession>A0ACD5IFX0</accession>
<dbReference type="EMBL" id="CP130946">
    <property type="protein sequence ID" value="XRP72368.1"/>
    <property type="molecule type" value="Genomic_DNA"/>
</dbReference>
<keyword evidence="2" id="KW-1185">Reference proteome</keyword>
<evidence type="ECO:0000313" key="2">
    <source>
        <dbReference type="Proteomes" id="UP001196097"/>
    </source>
</evidence>
<name>A0ACD5IFX0_9PROT</name>
<dbReference type="Proteomes" id="UP001196097">
    <property type="component" value="Chromosome"/>
</dbReference>
<evidence type="ECO:0000313" key="1">
    <source>
        <dbReference type="EMBL" id="XRP72368.1"/>
    </source>
</evidence>
<reference evidence="1 2" key="1">
    <citation type="journal article" date="2021" name="ISME J.">
        <title>Genomic evolution of the class Acidithiobacillia: deep-branching Proteobacteria living in extreme acidic conditions.</title>
        <authorList>
            <person name="Moya-Beltran A."/>
            <person name="Beard S."/>
            <person name="Rojas-Villalobos C."/>
            <person name="Issotta F."/>
            <person name="Gallardo Y."/>
            <person name="Ulloa R."/>
            <person name="Giaveno A."/>
            <person name="Degli Esposti M."/>
            <person name="Johnson D.B."/>
            <person name="Quatrini R."/>
        </authorList>
    </citation>
    <scope>NUCLEOTIDE SEQUENCE [LARGE SCALE GENOMIC DNA]</scope>
    <source>
        <strain evidence="1 2">CF3</strain>
    </source>
</reference>
<proteinExistence type="predicted"/>